<evidence type="ECO:0000313" key="8">
    <source>
        <dbReference type="Proteomes" id="UP000532440"/>
    </source>
</evidence>
<dbReference type="RefSeq" id="WP_183967773.1">
    <property type="nucleotide sequence ID" value="NZ_BAABEW010000025.1"/>
</dbReference>
<reference evidence="7 8" key="1">
    <citation type="submission" date="2020-08" db="EMBL/GenBank/DDBJ databases">
        <title>Genomic Encyclopedia of Type Strains, Phase IV (KMG-IV): sequencing the most valuable type-strain genomes for metagenomic binning, comparative biology and taxonomic classification.</title>
        <authorList>
            <person name="Goeker M."/>
        </authorList>
    </citation>
    <scope>NUCLEOTIDE SEQUENCE [LARGE SCALE GENOMIC DNA]</scope>
    <source>
        <strain evidence="7 8">DSM 29781</strain>
    </source>
</reference>
<dbReference type="AlphaFoldDB" id="A0A7W8M8V0"/>
<comment type="caution">
    <text evidence="7">The sequence shown here is derived from an EMBL/GenBank/DDBJ whole genome shotgun (WGS) entry which is preliminary data.</text>
</comment>
<feature type="transmembrane region" description="Helical" evidence="5">
    <location>
        <begin position="126"/>
        <end position="148"/>
    </location>
</feature>
<keyword evidence="2 5" id="KW-0812">Transmembrane</keyword>
<keyword evidence="8" id="KW-1185">Reference proteome</keyword>
<organism evidence="7 8">
    <name type="scientific">Quisquiliibacterium transsilvanicum</name>
    <dbReference type="NCBI Taxonomy" id="1549638"/>
    <lineage>
        <taxon>Bacteria</taxon>
        <taxon>Pseudomonadati</taxon>
        <taxon>Pseudomonadota</taxon>
        <taxon>Betaproteobacteria</taxon>
        <taxon>Burkholderiales</taxon>
        <taxon>Burkholderiaceae</taxon>
        <taxon>Quisquiliibacterium</taxon>
    </lineage>
</organism>
<evidence type="ECO:0000256" key="4">
    <source>
        <dbReference type="ARBA" id="ARBA00023136"/>
    </source>
</evidence>
<dbReference type="GO" id="GO:0008610">
    <property type="term" value="P:lipid biosynthetic process"/>
    <property type="evidence" value="ECO:0007669"/>
    <property type="project" value="InterPro"/>
</dbReference>
<protein>
    <submittedName>
        <fullName evidence="7">Sterol desaturase/sphingolipid hydroxylase (Fatty acid hydroxylase superfamily)</fullName>
    </submittedName>
</protein>
<sequence length="317" mass="36049">MSGWFDWFGDFVGIAQGWLYETLVQPLLFAAGLINYGDQAYDALEWVVIGAVEVAVMAVVLGWCERRWSAEPLVDRAAVRTDVLYTLLHRLGAFPLVAFALLVPAFDALEAALRLDGFSRLSVDEWWPGVTDLPVVSFMVYLVLLDFVDYWMHRGQHRFAWWWALHAVHHSQRQMTFWSDNRNHLIDDLLRDAVLAALAVVVGVPPGQFIALTVASRVIQSVHHGNLRWRWGGPAERLLVSPSFHRLHHSIGYGHEGPARGCNFAVLFPVWDVIFRTADFRPGFVPTGIGDQLRGRDYGRGFWAQQWLALRRLAHRA</sequence>
<gene>
    <name evidence="7" type="ORF">HNQ70_002410</name>
</gene>
<evidence type="ECO:0000256" key="1">
    <source>
        <dbReference type="ARBA" id="ARBA00004370"/>
    </source>
</evidence>
<feature type="domain" description="Fatty acid hydroxylase" evidence="6">
    <location>
        <begin position="138"/>
        <end position="277"/>
    </location>
</feature>
<evidence type="ECO:0000256" key="2">
    <source>
        <dbReference type="ARBA" id="ARBA00022692"/>
    </source>
</evidence>
<dbReference type="GO" id="GO:0016020">
    <property type="term" value="C:membrane"/>
    <property type="evidence" value="ECO:0007669"/>
    <property type="project" value="UniProtKB-SubCell"/>
</dbReference>
<evidence type="ECO:0000256" key="5">
    <source>
        <dbReference type="SAM" id="Phobius"/>
    </source>
</evidence>
<name>A0A7W8M8V0_9BURK</name>
<dbReference type="InterPro" id="IPR006694">
    <property type="entry name" value="Fatty_acid_hydroxylase"/>
</dbReference>
<feature type="transmembrane region" description="Helical" evidence="5">
    <location>
        <begin position="43"/>
        <end position="63"/>
    </location>
</feature>
<keyword evidence="3 5" id="KW-1133">Transmembrane helix</keyword>
<keyword evidence="4 5" id="KW-0472">Membrane</keyword>
<dbReference type="PANTHER" id="PTHR11863">
    <property type="entry name" value="STEROL DESATURASE"/>
    <property type="match status" value="1"/>
</dbReference>
<dbReference type="Proteomes" id="UP000532440">
    <property type="component" value="Unassembled WGS sequence"/>
</dbReference>
<accession>A0A7W8M8V0</accession>
<dbReference type="GO" id="GO:0005506">
    <property type="term" value="F:iron ion binding"/>
    <property type="evidence" value="ECO:0007669"/>
    <property type="project" value="InterPro"/>
</dbReference>
<dbReference type="GO" id="GO:0016491">
    <property type="term" value="F:oxidoreductase activity"/>
    <property type="evidence" value="ECO:0007669"/>
    <property type="project" value="InterPro"/>
</dbReference>
<dbReference type="Pfam" id="PF04116">
    <property type="entry name" value="FA_hydroxylase"/>
    <property type="match status" value="1"/>
</dbReference>
<comment type="subcellular location">
    <subcellularLocation>
        <location evidence="1">Membrane</location>
    </subcellularLocation>
</comment>
<feature type="transmembrane region" description="Helical" evidence="5">
    <location>
        <begin position="83"/>
        <end position="106"/>
    </location>
</feature>
<dbReference type="InterPro" id="IPR050307">
    <property type="entry name" value="Sterol_Desaturase_Related"/>
</dbReference>
<evidence type="ECO:0000256" key="3">
    <source>
        <dbReference type="ARBA" id="ARBA00022989"/>
    </source>
</evidence>
<dbReference type="EMBL" id="JACHGB010000004">
    <property type="protein sequence ID" value="MBB5272396.1"/>
    <property type="molecule type" value="Genomic_DNA"/>
</dbReference>
<evidence type="ECO:0000259" key="6">
    <source>
        <dbReference type="Pfam" id="PF04116"/>
    </source>
</evidence>
<evidence type="ECO:0000313" key="7">
    <source>
        <dbReference type="EMBL" id="MBB5272396.1"/>
    </source>
</evidence>
<proteinExistence type="predicted"/>